<organism evidence="1 2">
    <name type="scientific">Naganishia vaughanmartiniae</name>
    <dbReference type="NCBI Taxonomy" id="1424756"/>
    <lineage>
        <taxon>Eukaryota</taxon>
        <taxon>Fungi</taxon>
        <taxon>Dikarya</taxon>
        <taxon>Basidiomycota</taxon>
        <taxon>Agaricomycotina</taxon>
        <taxon>Tremellomycetes</taxon>
        <taxon>Filobasidiales</taxon>
        <taxon>Filobasidiaceae</taxon>
        <taxon>Naganishia</taxon>
    </lineage>
</organism>
<name>A0ACC2WK38_9TREE</name>
<evidence type="ECO:0000313" key="1">
    <source>
        <dbReference type="EMBL" id="KAJ9112105.1"/>
    </source>
</evidence>
<gene>
    <name evidence="1" type="ORF">QFC22_006406</name>
</gene>
<reference evidence="1" key="1">
    <citation type="submission" date="2023-04" db="EMBL/GenBank/DDBJ databases">
        <title>Draft Genome sequencing of Naganishia species isolated from polar environments using Oxford Nanopore Technology.</title>
        <authorList>
            <person name="Leo P."/>
            <person name="Venkateswaran K."/>
        </authorList>
    </citation>
    <scope>NUCLEOTIDE SEQUENCE</scope>
    <source>
        <strain evidence="1">MNA-CCFEE 5425</strain>
    </source>
</reference>
<sequence length="271" mass="30296">MQLHCPNHLIFKHKLFETDLYKAFAAQVIRADAVTESPMDLQLQQVMPTMVKHVDVSRDTMLGGLRALQSSLSQDITTLAKGLEMFGEQMEEDRFRDREKDHSRTSAPPSPPFPSSTPSISPSAQILAALKTVGNQGSSMFDNATSGGARQKGGVLGGGCVINVDEFLLEKDHQSVAALWKEYDEGIFGRLSVREMIAKSLKKSESQRKRWERRSIIVKEVERLMSARTTSADTVVTALDRFMRKEKLSMAKLQNRIAEAKVSSEDLPLWE</sequence>
<dbReference type="EMBL" id="JASBWU010000027">
    <property type="protein sequence ID" value="KAJ9112105.1"/>
    <property type="molecule type" value="Genomic_DNA"/>
</dbReference>
<keyword evidence="2" id="KW-1185">Reference proteome</keyword>
<dbReference type="Proteomes" id="UP001243375">
    <property type="component" value="Unassembled WGS sequence"/>
</dbReference>
<evidence type="ECO:0000313" key="2">
    <source>
        <dbReference type="Proteomes" id="UP001243375"/>
    </source>
</evidence>
<comment type="caution">
    <text evidence="1">The sequence shown here is derived from an EMBL/GenBank/DDBJ whole genome shotgun (WGS) entry which is preliminary data.</text>
</comment>
<proteinExistence type="predicted"/>
<protein>
    <submittedName>
        <fullName evidence="1">Uncharacterized protein</fullName>
    </submittedName>
</protein>
<accession>A0ACC2WK38</accession>